<evidence type="ECO:0000313" key="3">
    <source>
        <dbReference type="Proteomes" id="UP000324222"/>
    </source>
</evidence>
<dbReference type="Proteomes" id="UP000324222">
    <property type="component" value="Unassembled WGS sequence"/>
</dbReference>
<keyword evidence="3" id="KW-1185">Reference proteome</keyword>
<reference evidence="2 3" key="1">
    <citation type="submission" date="2019-05" db="EMBL/GenBank/DDBJ databases">
        <title>Another draft genome of Portunus trituberculatus and its Hox gene families provides insights of decapod evolution.</title>
        <authorList>
            <person name="Jeong J.-H."/>
            <person name="Song I."/>
            <person name="Kim S."/>
            <person name="Choi T."/>
            <person name="Kim D."/>
            <person name="Ryu S."/>
            <person name="Kim W."/>
        </authorList>
    </citation>
    <scope>NUCLEOTIDE SEQUENCE [LARGE SCALE GENOMIC DNA]</scope>
    <source>
        <tissue evidence="2">Muscle</tissue>
    </source>
</reference>
<name>A0A5B7KC83_PORTR</name>
<evidence type="ECO:0000313" key="2">
    <source>
        <dbReference type="EMBL" id="MPD06491.1"/>
    </source>
</evidence>
<feature type="region of interest" description="Disordered" evidence="1">
    <location>
        <begin position="1"/>
        <end position="63"/>
    </location>
</feature>
<accession>A0A5B7KC83</accession>
<gene>
    <name evidence="2" type="ORF">E2C01_102305</name>
</gene>
<feature type="compositionally biased region" description="Polar residues" evidence="1">
    <location>
        <begin position="1"/>
        <end position="10"/>
    </location>
</feature>
<organism evidence="2 3">
    <name type="scientific">Portunus trituberculatus</name>
    <name type="common">Swimming crab</name>
    <name type="synonym">Neptunus trituberculatus</name>
    <dbReference type="NCBI Taxonomy" id="210409"/>
    <lineage>
        <taxon>Eukaryota</taxon>
        <taxon>Metazoa</taxon>
        <taxon>Ecdysozoa</taxon>
        <taxon>Arthropoda</taxon>
        <taxon>Crustacea</taxon>
        <taxon>Multicrustacea</taxon>
        <taxon>Malacostraca</taxon>
        <taxon>Eumalacostraca</taxon>
        <taxon>Eucarida</taxon>
        <taxon>Decapoda</taxon>
        <taxon>Pleocyemata</taxon>
        <taxon>Brachyura</taxon>
        <taxon>Eubrachyura</taxon>
        <taxon>Portunoidea</taxon>
        <taxon>Portunidae</taxon>
        <taxon>Portuninae</taxon>
        <taxon>Portunus</taxon>
    </lineage>
</organism>
<dbReference type="EMBL" id="VSRR010151495">
    <property type="protein sequence ID" value="MPD06491.1"/>
    <property type="molecule type" value="Genomic_DNA"/>
</dbReference>
<dbReference type="AlphaFoldDB" id="A0A5B7KC83"/>
<sequence length="76" mass="8145">MVSGKVSASSLVGYEGSLGLKSEDEGRSPAEPSPSQLSPARYETKADMPSPGDRLPTSALQPFCLSVRREKFDDSR</sequence>
<proteinExistence type="predicted"/>
<protein>
    <submittedName>
        <fullName evidence="2">Uncharacterized protein</fullName>
    </submittedName>
</protein>
<comment type="caution">
    <text evidence="2">The sequence shown here is derived from an EMBL/GenBank/DDBJ whole genome shotgun (WGS) entry which is preliminary data.</text>
</comment>
<evidence type="ECO:0000256" key="1">
    <source>
        <dbReference type="SAM" id="MobiDB-lite"/>
    </source>
</evidence>